<keyword evidence="6" id="KW-0489">Methyltransferase</keyword>
<sequence length="232" mass="25712">MTVTEPEPMSRTKAISYAIGLPLALLVLVFLPAGRLDWVPGWVFIAFLVVSYGIATLIMRRVNPVIFRARSRFQAGTKRWDLILVSLMCLGMIAEIPLGTLDVGRMAWSAMPISIVILGYILLAAGIALGTWAQAVNRFFEPGVRLQRERGQHVISNGPYAFVRHPGYVSAIMIFAGLALAIGSWWALTPAAWASGLLILRTSWEDALLQAELEGYADYARRVRFRLLPGLW</sequence>
<dbReference type="EC" id="2.1.1.100" evidence="6"/>
<evidence type="ECO:0000256" key="4">
    <source>
        <dbReference type="ARBA" id="ARBA00023136"/>
    </source>
</evidence>
<dbReference type="InterPro" id="IPR007318">
    <property type="entry name" value="Phopholipid_MeTrfase"/>
</dbReference>
<dbReference type="EMBL" id="CP157962">
    <property type="protein sequence ID" value="XBT97240.1"/>
    <property type="molecule type" value="Genomic_DNA"/>
</dbReference>
<evidence type="ECO:0000256" key="1">
    <source>
        <dbReference type="ARBA" id="ARBA00004127"/>
    </source>
</evidence>
<feature type="transmembrane region" description="Helical" evidence="5">
    <location>
        <begin position="106"/>
        <end position="129"/>
    </location>
</feature>
<feature type="transmembrane region" description="Helical" evidence="5">
    <location>
        <begin position="168"/>
        <end position="188"/>
    </location>
</feature>
<dbReference type="InterPro" id="IPR052527">
    <property type="entry name" value="Metal_cation-efflux_comp"/>
</dbReference>
<keyword evidence="3 5" id="KW-1133">Transmembrane helix</keyword>
<comment type="subcellular location">
    <subcellularLocation>
        <location evidence="1">Endomembrane system</location>
        <topology evidence="1">Multi-pass membrane protein</topology>
    </subcellularLocation>
</comment>
<reference evidence="6" key="1">
    <citation type="submission" date="2024-06" db="EMBL/GenBank/DDBJ databases">
        <authorList>
            <person name="Li T."/>
            <person name="Gao R."/>
        </authorList>
    </citation>
    <scope>NUCLEOTIDE SEQUENCE</scope>
    <source>
        <strain evidence="6">ZPR3</strain>
        <plasmid evidence="6">unnamed2</plasmid>
    </source>
</reference>
<proteinExistence type="predicted"/>
<name>A0AAU7S4I0_9HYPH</name>
<dbReference type="EC" id="2.1.1.334" evidence="6"/>
<evidence type="ECO:0000256" key="5">
    <source>
        <dbReference type="SAM" id="Phobius"/>
    </source>
</evidence>
<dbReference type="GO" id="GO:0012505">
    <property type="term" value="C:endomembrane system"/>
    <property type="evidence" value="ECO:0007669"/>
    <property type="project" value="UniProtKB-SubCell"/>
</dbReference>
<feature type="transmembrane region" description="Helical" evidence="5">
    <location>
        <begin position="80"/>
        <end position="100"/>
    </location>
</feature>
<evidence type="ECO:0000256" key="2">
    <source>
        <dbReference type="ARBA" id="ARBA00022692"/>
    </source>
</evidence>
<keyword evidence="6" id="KW-0614">Plasmid</keyword>
<evidence type="ECO:0000313" key="6">
    <source>
        <dbReference type="EMBL" id="XBT97240.1"/>
    </source>
</evidence>
<dbReference type="GO" id="GO:0004671">
    <property type="term" value="F:protein C-terminal S-isoprenylcysteine carboxyl O-methyltransferase activity"/>
    <property type="evidence" value="ECO:0007669"/>
    <property type="project" value="UniProtKB-EC"/>
</dbReference>
<feature type="transmembrane region" description="Helical" evidence="5">
    <location>
        <begin position="39"/>
        <end position="59"/>
    </location>
</feature>
<geneLocation type="plasmid" evidence="6">
    <name>unnamed2</name>
</geneLocation>
<keyword evidence="6" id="KW-0808">Transferase</keyword>
<feature type="transmembrane region" description="Helical" evidence="5">
    <location>
        <begin position="14"/>
        <end position="33"/>
    </location>
</feature>
<dbReference type="RefSeq" id="WP_349962229.1">
    <property type="nucleotide sequence ID" value="NZ_CP157962.1"/>
</dbReference>
<gene>
    <name evidence="6" type="ORF">ABM479_28585</name>
</gene>
<accession>A0AAU7S4I0</accession>
<dbReference type="AlphaFoldDB" id="A0AAU7S4I0"/>
<dbReference type="Gene3D" id="1.20.120.1630">
    <property type="match status" value="1"/>
</dbReference>
<dbReference type="PANTHER" id="PTHR43847">
    <property type="entry name" value="BLL3993 PROTEIN"/>
    <property type="match status" value="1"/>
</dbReference>
<dbReference type="GO" id="GO:0032259">
    <property type="term" value="P:methylation"/>
    <property type="evidence" value="ECO:0007669"/>
    <property type="project" value="UniProtKB-KW"/>
</dbReference>
<keyword evidence="2 5" id="KW-0812">Transmembrane</keyword>
<organism evidence="6">
    <name type="scientific">Rhizobium sp. ZPR3</name>
    <dbReference type="NCBI Taxonomy" id="3158967"/>
    <lineage>
        <taxon>Bacteria</taxon>
        <taxon>Pseudomonadati</taxon>
        <taxon>Pseudomonadota</taxon>
        <taxon>Alphaproteobacteria</taxon>
        <taxon>Hyphomicrobiales</taxon>
        <taxon>Rhizobiaceae</taxon>
        <taxon>Rhizobium/Agrobacterium group</taxon>
        <taxon>Rhizobium</taxon>
    </lineage>
</organism>
<evidence type="ECO:0000256" key="3">
    <source>
        <dbReference type="ARBA" id="ARBA00022989"/>
    </source>
</evidence>
<dbReference type="Pfam" id="PF04191">
    <property type="entry name" value="PEMT"/>
    <property type="match status" value="1"/>
</dbReference>
<keyword evidence="4 5" id="KW-0472">Membrane</keyword>
<protein>
    <submittedName>
        <fullName evidence="6">Isoprenylcysteine carboxylmethyltransferase family protein</fullName>
        <ecNumber evidence="6">2.1.1.100</ecNumber>
        <ecNumber evidence="6">2.1.1.334</ecNumber>
    </submittedName>
</protein>
<dbReference type="PANTHER" id="PTHR43847:SF1">
    <property type="entry name" value="BLL3993 PROTEIN"/>
    <property type="match status" value="1"/>
</dbReference>